<dbReference type="Proteomes" id="UP000790709">
    <property type="component" value="Unassembled WGS sequence"/>
</dbReference>
<organism evidence="1 2">
    <name type="scientific">Leucogyrophana mollusca</name>
    <dbReference type="NCBI Taxonomy" id="85980"/>
    <lineage>
        <taxon>Eukaryota</taxon>
        <taxon>Fungi</taxon>
        <taxon>Dikarya</taxon>
        <taxon>Basidiomycota</taxon>
        <taxon>Agaricomycotina</taxon>
        <taxon>Agaricomycetes</taxon>
        <taxon>Agaricomycetidae</taxon>
        <taxon>Boletales</taxon>
        <taxon>Boletales incertae sedis</taxon>
        <taxon>Leucogyrophana</taxon>
    </lineage>
</organism>
<accession>A0ACB8BSB0</accession>
<dbReference type="EMBL" id="MU266353">
    <property type="protein sequence ID" value="KAH7928421.1"/>
    <property type="molecule type" value="Genomic_DNA"/>
</dbReference>
<evidence type="ECO:0000313" key="2">
    <source>
        <dbReference type="Proteomes" id="UP000790709"/>
    </source>
</evidence>
<protein>
    <submittedName>
        <fullName evidence="1">Uncharacterized protein</fullName>
    </submittedName>
</protein>
<name>A0ACB8BSB0_9AGAM</name>
<evidence type="ECO:0000313" key="1">
    <source>
        <dbReference type="EMBL" id="KAH7928421.1"/>
    </source>
</evidence>
<reference evidence="1" key="1">
    <citation type="journal article" date="2021" name="New Phytol.">
        <title>Evolutionary innovations through gain and loss of genes in the ectomycorrhizal Boletales.</title>
        <authorList>
            <person name="Wu G."/>
            <person name="Miyauchi S."/>
            <person name="Morin E."/>
            <person name="Kuo A."/>
            <person name="Drula E."/>
            <person name="Varga T."/>
            <person name="Kohler A."/>
            <person name="Feng B."/>
            <person name="Cao Y."/>
            <person name="Lipzen A."/>
            <person name="Daum C."/>
            <person name="Hundley H."/>
            <person name="Pangilinan J."/>
            <person name="Johnson J."/>
            <person name="Barry K."/>
            <person name="LaButti K."/>
            <person name="Ng V."/>
            <person name="Ahrendt S."/>
            <person name="Min B."/>
            <person name="Choi I.G."/>
            <person name="Park H."/>
            <person name="Plett J.M."/>
            <person name="Magnuson J."/>
            <person name="Spatafora J.W."/>
            <person name="Nagy L.G."/>
            <person name="Henrissat B."/>
            <person name="Grigoriev I.V."/>
            <person name="Yang Z.L."/>
            <person name="Xu J."/>
            <person name="Martin F.M."/>
        </authorList>
    </citation>
    <scope>NUCLEOTIDE SEQUENCE</scope>
    <source>
        <strain evidence="1">KUC20120723A-06</strain>
    </source>
</reference>
<proteinExistence type="predicted"/>
<gene>
    <name evidence="1" type="ORF">BV22DRAFT_206300</name>
</gene>
<comment type="caution">
    <text evidence="1">The sequence shown here is derived from an EMBL/GenBank/DDBJ whole genome shotgun (WGS) entry which is preliminary data.</text>
</comment>
<keyword evidence="2" id="KW-1185">Reference proteome</keyword>
<sequence>MPIQWRTATHLSPRADLLARLPPDIGYTRPGAAWLFGDMIICKLWPVRAACGAPVRVQNQNHTRDVRLRSDTPAPGHARPIPVRGANTNNLKTQTSRKPRTRANSTNSFEMPTRVLFAAPRTAPSFPSPASLSLFSWSSPPTSPAEPPDARFALKGPISAPTYGADARPASASAARSPSLRPAAPEAASEGPTAAQCDFSATLNVHGGLDASRRRHHPFHRRKVPYPRSYERAVVDLDVWDTLWCRQTCGSVTWHVFDEERPPRKVLDIGCGASCLTAAPALPALTSA</sequence>